<evidence type="ECO:0000259" key="7">
    <source>
        <dbReference type="PROSITE" id="PS50835"/>
    </source>
</evidence>
<dbReference type="InterPro" id="IPR013783">
    <property type="entry name" value="Ig-like_fold"/>
</dbReference>
<feature type="domain" description="Ig-like" evidence="7">
    <location>
        <begin position="230"/>
        <end position="309"/>
    </location>
</feature>
<accession>A0AAW1FKT3</accession>
<dbReference type="Gene3D" id="2.60.40.10">
    <property type="entry name" value="Immunoglobulins"/>
    <property type="match status" value="3"/>
</dbReference>
<feature type="domain" description="Ig-like" evidence="7">
    <location>
        <begin position="32"/>
        <end position="116"/>
    </location>
</feature>
<keyword evidence="3" id="KW-0325">Glycoprotein</keyword>
<dbReference type="PANTHER" id="PTHR11481">
    <property type="entry name" value="IMMUNOGLOBULIN FC RECEPTOR"/>
    <property type="match status" value="1"/>
</dbReference>
<evidence type="ECO:0000256" key="5">
    <source>
        <dbReference type="SAM" id="Phobius"/>
    </source>
</evidence>
<evidence type="ECO:0000256" key="1">
    <source>
        <dbReference type="ARBA" id="ARBA00022729"/>
    </source>
</evidence>
<dbReference type="InterPro" id="IPR003599">
    <property type="entry name" value="Ig_sub"/>
</dbReference>
<protein>
    <recommendedName>
        <fullName evidence="7">Ig-like domain-containing protein</fullName>
    </recommendedName>
</protein>
<dbReference type="InterPro" id="IPR040878">
    <property type="entry name" value="IL-40-like_Ig"/>
</dbReference>
<keyword evidence="2" id="KW-1015">Disulfide bond</keyword>
<dbReference type="GO" id="GO:0004888">
    <property type="term" value="F:transmembrane signaling receptor activity"/>
    <property type="evidence" value="ECO:0007669"/>
    <property type="project" value="TreeGrafter"/>
</dbReference>
<dbReference type="InterPro" id="IPR003598">
    <property type="entry name" value="Ig_sub2"/>
</dbReference>
<feature type="compositionally biased region" description="Basic and acidic residues" evidence="4">
    <location>
        <begin position="782"/>
        <end position="793"/>
    </location>
</feature>
<dbReference type="SMART" id="SM00409">
    <property type="entry name" value="IG"/>
    <property type="match status" value="4"/>
</dbReference>
<feature type="domain" description="Ig-like" evidence="7">
    <location>
        <begin position="317"/>
        <end position="395"/>
    </location>
</feature>
<dbReference type="Pfam" id="PF13895">
    <property type="entry name" value="Ig_2"/>
    <property type="match status" value="1"/>
</dbReference>
<feature type="chain" id="PRO_5043519731" description="Ig-like domain-containing protein" evidence="6">
    <location>
        <begin position="26"/>
        <end position="793"/>
    </location>
</feature>
<evidence type="ECO:0000256" key="3">
    <source>
        <dbReference type="ARBA" id="ARBA00023180"/>
    </source>
</evidence>
<dbReference type="EMBL" id="JBCEZU010000056">
    <property type="protein sequence ID" value="KAK9534825.1"/>
    <property type="molecule type" value="Genomic_DNA"/>
</dbReference>
<feature type="domain" description="Ig-like" evidence="7">
    <location>
        <begin position="511"/>
        <end position="595"/>
    </location>
</feature>
<dbReference type="Pfam" id="PF13927">
    <property type="entry name" value="Ig_3"/>
    <property type="match status" value="1"/>
</dbReference>
<feature type="compositionally biased region" description="Polar residues" evidence="4">
    <location>
        <begin position="683"/>
        <end position="695"/>
    </location>
</feature>
<dbReference type="SUPFAM" id="SSF48726">
    <property type="entry name" value="Immunoglobulin"/>
    <property type="match status" value="3"/>
</dbReference>
<dbReference type="GO" id="GO:0006955">
    <property type="term" value="P:immune response"/>
    <property type="evidence" value="ECO:0007669"/>
    <property type="project" value="TreeGrafter"/>
</dbReference>
<feature type="region of interest" description="Disordered" evidence="4">
    <location>
        <begin position="680"/>
        <end position="793"/>
    </location>
</feature>
<evidence type="ECO:0000256" key="2">
    <source>
        <dbReference type="ARBA" id="ARBA00023157"/>
    </source>
</evidence>
<evidence type="ECO:0000256" key="4">
    <source>
        <dbReference type="SAM" id="MobiDB-lite"/>
    </source>
</evidence>
<feature type="compositionally biased region" description="Basic and acidic residues" evidence="4">
    <location>
        <begin position="755"/>
        <end position="774"/>
    </location>
</feature>
<feature type="signal peptide" evidence="6">
    <location>
        <begin position="1"/>
        <end position="25"/>
    </location>
</feature>
<keyword evidence="5" id="KW-0472">Membrane</keyword>
<evidence type="ECO:0000256" key="6">
    <source>
        <dbReference type="SAM" id="SignalP"/>
    </source>
</evidence>
<gene>
    <name evidence="8" type="ORF">VZT92_007246</name>
</gene>
<dbReference type="GO" id="GO:0007166">
    <property type="term" value="P:cell surface receptor signaling pathway"/>
    <property type="evidence" value="ECO:0007669"/>
    <property type="project" value="TreeGrafter"/>
</dbReference>
<keyword evidence="1 6" id="KW-0732">Signal</keyword>
<feature type="transmembrane region" description="Helical" evidence="5">
    <location>
        <begin position="608"/>
        <end position="629"/>
    </location>
</feature>
<dbReference type="GO" id="GO:0009897">
    <property type="term" value="C:external side of plasma membrane"/>
    <property type="evidence" value="ECO:0007669"/>
    <property type="project" value="TreeGrafter"/>
</dbReference>
<keyword evidence="9" id="KW-1185">Reference proteome</keyword>
<dbReference type="AlphaFoldDB" id="A0AAW1FKT3"/>
<dbReference type="InterPro" id="IPR050488">
    <property type="entry name" value="Ig_Fc_receptor"/>
</dbReference>
<evidence type="ECO:0000313" key="8">
    <source>
        <dbReference type="EMBL" id="KAK9534825.1"/>
    </source>
</evidence>
<dbReference type="Pfam" id="PF17736">
    <property type="entry name" value="Ig_C17orf99"/>
    <property type="match status" value="1"/>
</dbReference>
<name>A0AAW1FKT3_ZOAVI</name>
<dbReference type="InterPro" id="IPR036179">
    <property type="entry name" value="Ig-like_dom_sf"/>
</dbReference>
<proteinExistence type="predicted"/>
<organism evidence="8 9">
    <name type="scientific">Zoarces viviparus</name>
    <name type="common">Viviparous eelpout</name>
    <name type="synonym">Blennius viviparus</name>
    <dbReference type="NCBI Taxonomy" id="48416"/>
    <lineage>
        <taxon>Eukaryota</taxon>
        <taxon>Metazoa</taxon>
        <taxon>Chordata</taxon>
        <taxon>Craniata</taxon>
        <taxon>Vertebrata</taxon>
        <taxon>Euteleostomi</taxon>
        <taxon>Actinopterygii</taxon>
        <taxon>Neopterygii</taxon>
        <taxon>Teleostei</taxon>
        <taxon>Neoteleostei</taxon>
        <taxon>Acanthomorphata</taxon>
        <taxon>Eupercaria</taxon>
        <taxon>Perciformes</taxon>
        <taxon>Cottioidei</taxon>
        <taxon>Zoarcales</taxon>
        <taxon>Zoarcidae</taxon>
        <taxon>Zoarcinae</taxon>
        <taxon>Zoarces</taxon>
    </lineage>
</organism>
<keyword evidence="5" id="KW-0812">Transmembrane</keyword>
<dbReference type="InterPro" id="IPR007110">
    <property type="entry name" value="Ig-like_dom"/>
</dbReference>
<dbReference type="PANTHER" id="PTHR11481:SF60">
    <property type="entry name" value="IG-LIKE DOMAIN-CONTAINING PROTEIN"/>
    <property type="match status" value="1"/>
</dbReference>
<dbReference type="Proteomes" id="UP001488805">
    <property type="component" value="Unassembled WGS sequence"/>
</dbReference>
<comment type="caution">
    <text evidence="8">The sequence shown here is derived from an EMBL/GenBank/DDBJ whole genome shotgun (WGS) entry which is preliminary data.</text>
</comment>
<sequence>MDSRPPNLPLLLLTCLLHFWQSARGQSSYTIDTVDLTLRPSSTVQSGTPVTLRCQVRVSHDNIPHLKHAFQIRQDDVLVYSSTTKEDSITYELDPARAADSGSYECRVTVQDKSKSSFGKKLDVAGLQTPVLYLNKTSPYESEEFTATCSAPEEKGSLIFRFYQRLRGGALKRIKQTAFTGNSSETTLVLRRLGDSTLYCDYEVNLVSGLRHSNRSNEIPVIVKGLYISPIMNVLPSTDVYEGEIIEVVCKVVSELKNIEVFLTRDRRILKKAPVGLSHRFTAQEGDSGKLVCKAEWGNVQKETNETITVKELFSKPQLTVNPTDIFEGDRFKLTCSVSIYVPERISNESIQFSIYKDTVKLTSAETYLTVAQHSKNGNYTCKARALSLSHRPVEKESQAVVVKAKVPVSEPMLSVVGGTLVLGKRFQLLCHSDRGTLPIIYTLNSPDRLAKSSVVSKPGEEAIFNSSAIYKTSDLNNFLCHATNGENRPPMRGTGQQLLRSTIIEPVSRPVLMVQPGAGDVSEGQDVTLVCSVQRGTLPISFAWFRTETEGALFSQTSNNLKESYTISNVRGDHRGEYYCVGNNPANVTKQSLAVMIGVKMAGWKKGLIAVFVLCILLILALILIMALKRRLVLFKRKRTGELSVKSASTKTERLSLTQAAVNEAANVTPGMIGKSVWSEHASGSESEDQNSVSAPEKPPEPQYTDVQTRQADPSRAPVKKGTDTVYSEVRTSKQGVPEQADAQGSVEYAQLNHDSDHHGDRGNHGDHSVQDDHIDEIDIDSVHIDTDDRGK</sequence>
<dbReference type="SMART" id="SM00408">
    <property type="entry name" value="IGc2"/>
    <property type="match status" value="2"/>
</dbReference>
<dbReference type="PROSITE" id="PS50835">
    <property type="entry name" value="IG_LIKE"/>
    <property type="match status" value="4"/>
</dbReference>
<reference evidence="8 9" key="1">
    <citation type="journal article" date="2024" name="Genome Biol. Evol.">
        <title>Chromosome-level genome assembly of the viviparous eelpout Zoarces viviparus.</title>
        <authorList>
            <person name="Fuhrmann N."/>
            <person name="Brasseur M.V."/>
            <person name="Bakowski C.E."/>
            <person name="Podsiadlowski L."/>
            <person name="Prost S."/>
            <person name="Krehenwinkel H."/>
            <person name="Mayer C."/>
        </authorList>
    </citation>
    <scope>NUCLEOTIDE SEQUENCE [LARGE SCALE GENOMIC DNA]</scope>
    <source>
        <strain evidence="8">NO-MEL_2022_Ind0_liver</strain>
    </source>
</reference>
<keyword evidence="5" id="KW-1133">Transmembrane helix</keyword>
<evidence type="ECO:0000313" key="9">
    <source>
        <dbReference type="Proteomes" id="UP001488805"/>
    </source>
</evidence>